<feature type="compositionally biased region" description="Polar residues" evidence="1">
    <location>
        <begin position="213"/>
        <end position="223"/>
    </location>
</feature>
<gene>
    <name evidence="2" type="ORF">CERSUDRAFT_124839</name>
</gene>
<proteinExistence type="predicted"/>
<protein>
    <submittedName>
        <fullName evidence="2">Uncharacterized protein</fullName>
    </submittedName>
</protein>
<feature type="compositionally biased region" description="Polar residues" evidence="1">
    <location>
        <begin position="87"/>
        <end position="99"/>
    </location>
</feature>
<dbReference type="OrthoDB" id="2804178at2759"/>
<evidence type="ECO:0000313" key="3">
    <source>
        <dbReference type="Proteomes" id="UP000016930"/>
    </source>
</evidence>
<keyword evidence="3" id="KW-1185">Reference proteome</keyword>
<dbReference type="Proteomes" id="UP000016930">
    <property type="component" value="Unassembled WGS sequence"/>
</dbReference>
<dbReference type="AlphaFoldDB" id="M2RAX1"/>
<reference evidence="2 3" key="1">
    <citation type="journal article" date="2012" name="Proc. Natl. Acad. Sci. U.S.A.">
        <title>Comparative genomics of Ceriporiopsis subvermispora and Phanerochaete chrysosporium provide insight into selective ligninolysis.</title>
        <authorList>
            <person name="Fernandez-Fueyo E."/>
            <person name="Ruiz-Duenas F.J."/>
            <person name="Ferreira P."/>
            <person name="Floudas D."/>
            <person name="Hibbett D.S."/>
            <person name="Canessa P."/>
            <person name="Larrondo L.F."/>
            <person name="James T.Y."/>
            <person name="Seelenfreund D."/>
            <person name="Lobos S."/>
            <person name="Polanco R."/>
            <person name="Tello M."/>
            <person name="Honda Y."/>
            <person name="Watanabe T."/>
            <person name="Watanabe T."/>
            <person name="Ryu J.S."/>
            <person name="Kubicek C.P."/>
            <person name="Schmoll M."/>
            <person name="Gaskell J."/>
            <person name="Hammel K.E."/>
            <person name="St John F.J."/>
            <person name="Vanden Wymelenberg A."/>
            <person name="Sabat G."/>
            <person name="Splinter BonDurant S."/>
            <person name="Syed K."/>
            <person name="Yadav J.S."/>
            <person name="Doddapaneni H."/>
            <person name="Subramanian V."/>
            <person name="Lavin J.L."/>
            <person name="Oguiza J.A."/>
            <person name="Perez G."/>
            <person name="Pisabarro A.G."/>
            <person name="Ramirez L."/>
            <person name="Santoyo F."/>
            <person name="Master E."/>
            <person name="Coutinho P.M."/>
            <person name="Henrissat B."/>
            <person name="Lombard V."/>
            <person name="Magnuson J.K."/>
            <person name="Kuees U."/>
            <person name="Hori C."/>
            <person name="Igarashi K."/>
            <person name="Samejima M."/>
            <person name="Held B.W."/>
            <person name="Barry K.W."/>
            <person name="LaButti K.M."/>
            <person name="Lapidus A."/>
            <person name="Lindquist E.A."/>
            <person name="Lucas S.M."/>
            <person name="Riley R."/>
            <person name="Salamov A.A."/>
            <person name="Hoffmeister D."/>
            <person name="Schwenk D."/>
            <person name="Hadar Y."/>
            <person name="Yarden O."/>
            <person name="de Vries R.P."/>
            <person name="Wiebenga A."/>
            <person name="Stenlid J."/>
            <person name="Eastwood D."/>
            <person name="Grigoriev I.V."/>
            <person name="Berka R.M."/>
            <person name="Blanchette R.A."/>
            <person name="Kersten P."/>
            <person name="Martinez A.T."/>
            <person name="Vicuna R."/>
            <person name="Cullen D."/>
        </authorList>
    </citation>
    <scope>NUCLEOTIDE SEQUENCE [LARGE SCALE GENOMIC DNA]</scope>
    <source>
        <strain evidence="2 3">B</strain>
    </source>
</reference>
<feature type="region of interest" description="Disordered" evidence="1">
    <location>
        <begin position="1"/>
        <end position="223"/>
    </location>
</feature>
<evidence type="ECO:0000256" key="1">
    <source>
        <dbReference type="SAM" id="MobiDB-lite"/>
    </source>
</evidence>
<dbReference type="EMBL" id="KB445800">
    <property type="protein sequence ID" value="EMD35567.1"/>
    <property type="molecule type" value="Genomic_DNA"/>
</dbReference>
<feature type="compositionally biased region" description="Basic and acidic residues" evidence="1">
    <location>
        <begin position="180"/>
        <end position="196"/>
    </location>
</feature>
<evidence type="ECO:0000313" key="2">
    <source>
        <dbReference type="EMBL" id="EMD35567.1"/>
    </source>
</evidence>
<dbReference type="HOGENOM" id="CLU_089006_0_0_1"/>
<name>M2RAX1_CERS8</name>
<accession>M2RAX1</accession>
<feature type="compositionally biased region" description="Gly residues" evidence="1">
    <location>
        <begin position="56"/>
        <end position="72"/>
    </location>
</feature>
<organism evidence="2 3">
    <name type="scientific">Ceriporiopsis subvermispora (strain B)</name>
    <name type="common">White-rot fungus</name>
    <name type="synonym">Gelatoporia subvermispora</name>
    <dbReference type="NCBI Taxonomy" id="914234"/>
    <lineage>
        <taxon>Eukaryota</taxon>
        <taxon>Fungi</taxon>
        <taxon>Dikarya</taxon>
        <taxon>Basidiomycota</taxon>
        <taxon>Agaricomycotina</taxon>
        <taxon>Agaricomycetes</taxon>
        <taxon>Polyporales</taxon>
        <taxon>Gelatoporiaceae</taxon>
        <taxon>Gelatoporia</taxon>
    </lineage>
</organism>
<sequence length="223" mass="22138">MPLFKKHNKQTDTNSAGRDAASAEHRHGHGSNQDPALNARTGVNDGPTSNNWGPATGAGTGAGMGAGTGAGAGYNASAGGPGATGNYPPNQGGNWNNAASGPPGHDSAYGAGAGPNGPSIPPTGAVNPSQNTQGSGGGRLTGKVEHAVGSMVGSQALQAKGLQKEQEAESFKAQSAELAEAERLEREALLRRERAVGHAGAHPSNKHLGGPQNADQNAQGTGY</sequence>